<evidence type="ECO:0000313" key="3">
    <source>
        <dbReference type="Proteomes" id="UP000766486"/>
    </source>
</evidence>
<reference evidence="2 3" key="1">
    <citation type="submission" date="2019-06" db="EMBL/GenBank/DDBJ databases">
        <authorList>
            <person name="Broberg M."/>
        </authorList>
    </citation>
    <scope>NUCLEOTIDE SEQUENCE [LARGE SCALE GENOMIC DNA]</scope>
</reference>
<feature type="region of interest" description="Disordered" evidence="1">
    <location>
        <begin position="102"/>
        <end position="156"/>
    </location>
</feature>
<keyword evidence="3" id="KW-1185">Reference proteome</keyword>
<evidence type="ECO:0000256" key="1">
    <source>
        <dbReference type="SAM" id="MobiDB-lite"/>
    </source>
</evidence>
<feature type="region of interest" description="Disordered" evidence="1">
    <location>
        <begin position="182"/>
        <end position="201"/>
    </location>
</feature>
<proteinExistence type="predicted"/>
<sequence length="239" mass="27022">MSDQHHRSSRRSQRNGSSSESRHHRTIDGSLSYTPSLYPQSDNLGTGISYQEDFQAPRTNYHDGTIHGYPSDLVNNRYAGQSLYSQNEYLARDSRRPQNQHLTSAAYGSPYGQPVNGQPAPRRREETRPYYDDFDSTAGHQGSASSGYPSGQSRPRHVINHHESLLPSGPTGATLDIRSITSFTPSSSHSMNPRQAGHQDRYRETPYQHRADNFLSQFDDVMFGSSRRDDGSHSRRHRN</sequence>
<accession>A0ABY6TSC8</accession>
<feature type="compositionally biased region" description="Polar residues" evidence="1">
    <location>
        <begin position="138"/>
        <end position="153"/>
    </location>
</feature>
<organism evidence="2 3">
    <name type="scientific">Bionectria ochroleuca</name>
    <name type="common">Gliocladium roseum</name>
    <dbReference type="NCBI Taxonomy" id="29856"/>
    <lineage>
        <taxon>Eukaryota</taxon>
        <taxon>Fungi</taxon>
        <taxon>Dikarya</taxon>
        <taxon>Ascomycota</taxon>
        <taxon>Pezizomycotina</taxon>
        <taxon>Sordariomycetes</taxon>
        <taxon>Hypocreomycetidae</taxon>
        <taxon>Hypocreales</taxon>
        <taxon>Bionectriaceae</taxon>
        <taxon>Clonostachys</taxon>
    </lineage>
</organism>
<comment type="caution">
    <text evidence="2">The sequence shown here is derived from an EMBL/GenBank/DDBJ whole genome shotgun (WGS) entry which is preliminary data.</text>
</comment>
<dbReference type="EMBL" id="CABFNS010000381">
    <property type="protein sequence ID" value="VUC21376.1"/>
    <property type="molecule type" value="Genomic_DNA"/>
</dbReference>
<evidence type="ECO:0000313" key="2">
    <source>
        <dbReference type="EMBL" id="VUC21376.1"/>
    </source>
</evidence>
<protein>
    <submittedName>
        <fullName evidence="2">Uncharacterized protein</fullName>
    </submittedName>
</protein>
<feature type="compositionally biased region" description="Basic and acidic residues" evidence="1">
    <location>
        <begin position="122"/>
        <end position="131"/>
    </location>
</feature>
<feature type="compositionally biased region" description="Polar residues" evidence="1">
    <location>
        <begin position="29"/>
        <end position="49"/>
    </location>
</feature>
<gene>
    <name evidence="2" type="ORF">CLO192961_LOCUS51658</name>
</gene>
<feature type="region of interest" description="Disordered" evidence="1">
    <location>
        <begin position="1"/>
        <end position="51"/>
    </location>
</feature>
<dbReference type="Proteomes" id="UP000766486">
    <property type="component" value="Unassembled WGS sequence"/>
</dbReference>
<name>A0ABY6TSC8_BIOOC</name>